<dbReference type="EMBL" id="FSRC01000003">
    <property type="protein sequence ID" value="SIO17301.1"/>
    <property type="molecule type" value="Genomic_DNA"/>
</dbReference>
<feature type="chain" id="PRO_5012681188" evidence="1">
    <location>
        <begin position="32"/>
        <end position="145"/>
    </location>
</feature>
<dbReference type="PANTHER" id="PTHR43031">
    <property type="entry name" value="FAD-DEPENDENT OXIDOREDUCTASE"/>
    <property type="match status" value="1"/>
</dbReference>
<dbReference type="InterPro" id="IPR036873">
    <property type="entry name" value="Rhodanese-like_dom_sf"/>
</dbReference>
<evidence type="ECO:0000259" key="2">
    <source>
        <dbReference type="PROSITE" id="PS50206"/>
    </source>
</evidence>
<dbReference type="Pfam" id="PF00581">
    <property type="entry name" value="Rhodanese"/>
    <property type="match status" value="1"/>
</dbReference>
<evidence type="ECO:0000313" key="4">
    <source>
        <dbReference type="Proteomes" id="UP000185221"/>
    </source>
</evidence>
<dbReference type="Proteomes" id="UP000185221">
    <property type="component" value="Unassembled WGS sequence"/>
</dbReference>
<organism evidence="3 4">
    <name type="scientific">Algoriphagus halophilus</name>
    <dbReference type="NCBI Taxonomy" id="226505"/>
    <lineage>
        <taxon>Bacteria</taxon>
        <taxon>Pseudomonadati</taxon>
        <taxon>Bacteroidota</taxon>
        <taxon>Cytophagia</taxon>
        <taxon>Cytophagales</taxon>
        <taxon>Cyclobacteriaceae</taxon>
        <taxon>Algoriphagus</taxon>
    </lineage>
</organism>
<gene>
    <name evidence="3" type="ORF">SAMN05444394_3724</name>
</gene>
<proteinExistence type="predicted"/>
<dbReference type="InterPro" id="IPR050229">
    <property type="entry name" value="GlpE_sulfurtransferase"/>
</dbReference>
<reference evidence="4" key="1">
    <citation type="submission" date="2016-11" db="EMBL/GenBank/DDBJ databases">
        <authorList>
            <person name="Varghese N."/>
            <person name="Submissions S."/>
        </authorList>
    </citation>
    <scope>NUCLEOTIDE SEQUENCE [LARGE SCALE GENOMIC DNA]</scope>
    <source>
        <strain evidence="4">DSM 15292</strain>
    </source>
</reference>
<dbReference type="InterPro" id="IPR001763">
    <property type="entry name" value="Rhodanese-like_dom"/>
</dbReference>
<dbReference type="AlphaFoldDB" id="A0A1N6HBT2"/>
<accession>A0A1N6HBT2</accession>
<dbReference type="SUPFAM" id="SSF52821">
    <property type="entry name" value="Rhodanese/Cell cycle control phosphatase"/>
    <property type="match status" value="1"/>
</dbReference>
<feature type="signal peptide" evidence="1">
    <location>
        <begin position="1"/>
        <end position="31"/>
    </location>
</feature>
<dbReference type="GO" id="GO:0016740">
    <property type="term" value="F:transferase activity"/>
    <property type="evidence" value="ECO:0007669"/>
    <property type="project" value="UniProtKB-KW"/>
</dbReference>
<dbReference type="SMART" id="SM00450">
    <property type="entry name" value="RHOD"/>
    <property type="match status" value="1"/>
</dbReference>
<evidence type="ECO:0000256" key="1">
    <source>
        <dbReference type="SAM" id="SignalP"/>
    </source>
</evidence>
<dbReference type="CDD" id="cd00158">
    <property type="entry name" value="RHOD"/>
    <property type="match status" value="1"/>
</dbReference>
<evidence type="ECO:0000313" key="3">
    <source>
        <dbReference type="EMBL" id="SIO17301.1"/>
    </source>
</evidence>
<dbReference type="Gene3D" id="3.40.250.10">
    <property type="entry name" value="Rhodanese-like domain"/>
    <property type="match status" value="1"/>
</dbReference>
<dbReference type="PROSITE" id="PS51257">
    <property type="entry name" value="PROKAR_LIPOPROTEIN"/>
    <property type="match status" value="1"/>
</dbReference>
<keyword evidence="3" id="KW-0808">Transferase</keyword>
<keyword evidence="1" id="KW-0732">Signal</keyword>
<feature type="domain" description="Rhodanese" evidence="2">
    <location>
        <begin position="55"/>
        <end position="145"/>
    </location>
</feature>
<dbReference type="STRING" id="226505.SAMN05444394_3724"/>
<sequence>MALKKFTSNNSPMKSYLKTFLAFLLMSILVACSTESKDEPIKDISVKEFEELLSQNSQPVILDVRTPEEYAEGHINGAMLTNFLGDDFQKQIENLDKNKSYVVYCKSGIRQAKAATYMKESGFKHVYLLEGGIDNWMKEGKPTKK</sequence>
<keyword evidence="4" id="KW-1185">Reference proteome</keyword>
<dbReference type="PANTHER" id="PTHR43031:SF1">
    <property type="entry name" value="PYRIDINE NUCLEOTIDE-DISULPHIDE OXIDOREDUCTASE"/>
    <property type="match status" value="1"/>
</dbReference>
<dbReference type="PROSITE" id="PS50206">
    <property type="entry name" value="RHODANESE_3"/>
    <property type="match status" value="1"/>
</dbReference>
<name>A0A1N6HBT2_9BACT</name>
<protein>
    <submittedName>
        <fullName evidence="3">Rhodanese-related sulfurtransferase</fullName>
    </submittedName>
</protein>